<evidence type="ECO:0000313" key="2">
    <source>
        <dbReference type="Proteomes" id="UP000553632"/>
    </source>
</evidence>
<keyword evidence="2" id="KW-1185">Reference proteome</keyword>
<reference evidence="1 2" key="1">
    <citation type="submission" date="2020-04" db="EMBL/GenBank/DDBJ databases">
        <title>Perkinsus olseni comparative genomics.</title>
        <authorList>
            <person name="Bogema D.R."/>
        </authorList>
    </citation>
    <scope>NUCLEOTIDE SEQUENCE [LARGE SCALE GENOMIC DNA]</scope>
    <source>
        <strain evidence="1 2">ATCC PRA-207</strain>
    </source>
</reference>
<dbReference type="Proteomes" id="UP000553632">
    <property type="component" value="Unassembled WGS sequence"/>
</dbReference>
<evidence type="ECO:0000313" key="1">
    <source>
        <dbReference type="EMBL" id="KAF4735424.1"/>
    </source>
</evidence>
<name>A0A7J6SR29_PEROL</name>
<dbReference type="EMBL" id="JABANO010016298">
    <property type="protein sequence ID" value="KAF4735424.1"/>
    <property type="molecule type" value="Genomic_DNA"/>
</dbReference>
<organism evidence="1 2">
    <name type="scientific">Perkinsus olseni</name>
    <name type="common">Perkinsus atlanticus</name>
    <dbReference type="NCBI Taxonomy" id="32597"/>
    <lineage>
        <taxon>Eukaryota</taxon>
        <taxon>Sar</taxon>
        <taxon>Alveolata</taxon>
        <taxon>Perkinsozoa</taxon>
        <taxon>Perkinsea</taxon>
        <taxon>Perkinsida</taxon>
        <taxon>Perkinsidae</taxon>
        <taxon>Perkinsus</taxon>
    </lineage>
</organism>
<accession>A0A7J6SR29</accession>
<protein>
    <submittedName>
        <fullName evidence="1">Uncharacterized protein</fullName>
    </submittedName>
</protein>
<proteinExistence type="predicted"/>
<gene>
    <name evidence="1" type="ORF">FOZ63_020242</name>
</gene>
<feature type="non-terminal residue" evidence="1">
    <location>
        <position position="160"/>
    </location>
</feature>
<sequence>VQARLLPLERHDHNRLAMFALARAEASLRNILDVTMPPILDKFETTSEALTAAEEALDAAVRTARDANQTFIHKTRRLRAIQERLPELIDDELPKRRDELRGAEEEVHSAMTLSNASCNSSDYWDTVAQRDAAGVAYRRTVSQLEKAKAELERLNETTGI</sequence>
<dbReference type="AlphaFoldDB" id="A0A7J6SR29"/>
<comment type="caution">
    <text evidence="1">The sequence shown here is derived from an EMBL/GenBank/DDBJ whole genome shotgun (WGS) entry which is preliminary data.</text>
</comment>
<feature type="non-terminal residue" evidence="1">
    <location>
        <position position="1"/>
    </location>
</feature>